<reference evidence="3 4" key="1">
    <citation type="submission" date="2018-06" db="EMBL/GenBank/DDBJ databases">
        <authorList>
            <consortium name="Pathogen Informatics"/>
            <person name="Doyle S."/>
        </authorList>
    </citation>
    <scope>NUCLEOTIDE SEQUENCE [LARGE SCALE GENOMIC DNA]</scope>
    <source>
        <strain evidence="3 4">NCTC11088</strain>
    </source>
</reference>
<dbReference type="AlphaFoldDB" id="A0A379DC75"/>
<dbReference type="InterPro" id="IPR001763">
    <property type="entry name" value="Rhodanese-like_dom"/>
</dbReference>
<evidence type="ECO:0000256" key="1">
    <source>
        <dbReference type="ARBA" id="ARBA00023266"/>
    </source>
</evidence>
<dbReference type="PANTHER" id="PTHR30401:SF0">
    <property type="entry name" value="TRNA 2-SELENOURIDINE SYNTHASE"/>
    <property type="match status" value="1"/>
</dbReference>
<dbReference type="InterPro" id="IPR058840">
    <property type="entry name" value="AAA_SelU"/>
</dbReference>
<dbReference type="EC" id="2.9.1.-" evidence="3"/>
<dbReference type="EMBL" id="UGTH01000001">
    <property type="protein sequence ID" value="SUB74843.1"/>
    <property type="molecule type" value="Genomic_DNA"/>
</dbReference>
<feature type="domain" description="Rhodanese" evidence="2">
    <location>
        <begin position="16"/>
        <end position="138"/>
    </location>
</feature>
<dbReference type="InterPro" id="IPR036873">
    <property type="entry name" value="Rhodanese-like_dom_sf"/>
</dbReference>
<dbReference type="Proteomes" id="UP000254777">
    <property type="component" value="Unassembled WGS sequence"/>
</dbReference>
<evidence type="ECO:0000259" key="2">
    <source>
        <dbReference type="PROSITE" id="PS50206"/>
    </source>
</evidence>
<dbReference type="NCBIfam" id="NF008750">
    <property type="entry name" value="PRK11784.1-2"/>
    <property type="match status" value="1"/>
</dbReference>
<sequence length="339" mass="38954">MKFEISPKDLFEYSVKNEIFILIDMRSPIEFKSFNIPEAINFPILNNEERKIVGTLFDNGEIDRAKSLSVKYAAAKLPTLFDNILELVKNYDHVILYCARGGYRSTVFFQFLRSLGVPVKKLVGGYKAYRKYIRENLEQLVSTKNFVVLHGKTGVGKTEILNRLKSSGLSILNLEELANHRGSSFGSLGLNAQPSQKQFESLLYNSLLKTSDLIFLEGESSRIGNILLPKYLLDKMYKGTNIVIEDTIENRVARIKRDYVNGTKEEINSALDNLSKYISEDRINSYKSHVENNDLEFVIKDLILNYYDSHYAINYSKDDLHLNNDELILENLQNFMQTL</sequence>
<dbReference type="Gene3D" id="3.40.250.10">
    <property type="entry name" value="Rhodanese-like domain"/>
    <property type="match status" value="1"/>
</dbReference>
<organism evidence="3 4">
    <name type="scientific">Peptoniphilus indolicus</name>
    <dbReference type="NCBI Taxonomy" id="33030"/>
    <lineage>
        <taxon>Bacteria</taxon>
        <taxon>Bacillati</taxon>
        <taxon>Bacillota</taxon>
        <taxon>Tissierellia</taxon>
        <taxon>Tissierellales</taxon>
        <taxon>Peptoniphilaceae</taxon>
        <taxon>Peptoniphilus</taxon>
    </lineage>
</organism>
<dbReference type="PANTHER" id="PTHR30401">
    <property type="entry name" value="TRNA 2-SELENOURIDINE SYNTHASE"/>
    <property type="match status" value="1"/>
</dbReference>
<dbReference type="InterPro" id="IPR017582">
    <property type="entry name" value="SelU"/>
</dbReference>
<dbReference type="SMART" id="SM00450">
    <property type="entry name" value="RHOD"/>
    <property type="match status" value="1"/>
</dbReference>
<dbReference type="GO" id="GO:0002098">
    <property type="term" value="P:tRNA wobble uridine modification"/>
    <property type="evidence" value="ECO:0007669"/>
    <property type="project" value="InterPro"/>
</dbReference>
<dbReference type="Pfam" id="PF26341">
    <property type="entry name" value="AAA_SelU"/>
    <property type="match status" value="1"/>
</dbReference>
<gene>
    <name evidence="3" type="primary">selU</name>
    <name evidence="3" type="ORF">NCTC11088_00605</name>
</gene>
<accession>A0A379DC75</accession>
<dbReference type="Pfam" id="PF00581">
    <property type="entry name" value="Rhodanese"/>
    <property type="match status" value="1"/>
</dbReference>
<dbReference type="SUPFAM" id="SSF52821">
    <property type="entry name" value="Rhodanese/Cell cycle control phosphatase"/>
    <property type="match status" value="1"/>
</dbReference>
<keyword evidence="3" id="KW-0808">Transferase</keyword>
<protein>
    <submittedName>
        <fullName evidence="3">tRNA 2-selenouridine synthase</fullName>
        <ecNumber evidence="3">2.9.1.-</ecNumber>
    </submittedName>
</protein>
<dbReference type="GO" id="GO:0043828">
    <property type="term" value="F:tRNA 2-selenouridine synthase activity"/>
    <property type="evidence" value="ECO:0007669"/>
    <property type="project" value="InterPro"/>
</dbReference>
<name>A0A379DC75_9FIRM</name>
<evidence type="ECO:0000313" key="3">
    <source>
        <dbReference type="EMBL" id="SUB74843.1"/>
    </source>
</evidence>
<dbReference type="SUPFAM" id="SSF52540">
    <property type="entry name" value="P-loop containing nucleoside triphosphate hydrolases"/>
    <property type="match status" value="1"/>
</dbReference>
<proteinExistence type="predicted"/>
<dbReference type="NCBIfam" id="TIGR03167">
    <property type="entry name" value="tRNA_sel_U_synt"/>
    <property type="match status" value="1"/>
</dbReference>
<dbReference type="RefSeq" id="WP_004819262.1">
    <property type="nucleotide sequence ID" value="NZ_UGTH01000001.1"/>
</dbReference>
<keyword evidence="1" id="KW-0711">Selenium</keyword>
<dbReference type="PROSITE" id="PS50206">
    <property type="entry name" value="RHODANESE_3"/>
    <property type="match status" value="1"/>
</dbReference>
<evidence type="ECO:0000313" key="4">
    <source>
        <dbReference type="Proteomes" id="UP000254777"/>
    </source>
</evidence>
<dbReference type="InterPro" id="IPR027417">
    <property type="entry name" value="P-loop_NTPase"/>
</dbReference>